<dbReference type="GO" id="GO:0009523">
    <property type="term" value="C:photosystem II"/>
    <property type="evidence" value="ECO:0007669"/>
    <property type="project" value="UniProtKB-KW"/>
</dbReference>
<dbReference type="Proteomes" id="UP000075613">
    <property type="component" value="Unassembled WGS sequence"/>
</dbReference>
<keyword evidence="2" id="KW-0604">Photosystem II</keyword>
<evidence type="ECO:0000313" key="5">
    <source>
        <dbReference type="EMBL" id="KXU82940.1"/>
    </source>
</evidence>
<dbReference type="Pfam" id="PF14870">
    <property type="entry name" value="PSII_BNR"/>
    <property type="match status" value="1"/>
</dbReference>
<dbReference type="InterPro" id="IPR015943">
    <property type="entry name" value="WD40/YVTN_repeat-like_dom_sf"/>
</dbReference>
<evidence type="ECO:0000256" key="1">
    <source>
        <dbReference type="ARBA" id="ARBA00022531"/>
    </source>
</evidence>
<proteinExistence type="predicted"/>
<name>A0A149PD48_9BURK</name>
<evidence type="ECO:0000256" key="3">
    <source>
        <dbReference type="SAM" id="SignalP"/>
    </source>
</evidence>
<dbReference type="PANTHER" id="PTHR47199:SF2">
    <property type="entry name" value="PHOTOSYSTEM II STABILITY_ASSEMBLY FACTOR HCF136, CHLOROPLASTIC"/>
    <property type="match status" value="1"/>
</dbReference>
<feature type="signal peptide" evidence="3">
    <location>
        <begin position="1"/>
        <end position="27"/>
    </location>
</feature>
<dbReference type="Gene3D" id="2.130.10.10">
    <property type="entry name" value="YVTN repeat-like/Quinoprotein amine dehydrogenase"/>
    <property type="match status" value="2"/>
</dbReference>
<comment type="caution">
    <text evidence="5">The sequence shown here is derived from an EMBL/GenBank/DDBJ whole genome shotgun (WGS) entry which is preliminary data.</text>
</comment>
<keyword evidence="6" id="KW-1185">Reference proteome</keyword>
<dbReference type="PANTHER" id="PTHR47199">
    <property type="entry name" value="PHOTOSYSTEM II STABILITY/ASSEMBLY FACTOR HCF136, CHLOROPLASTIC"/>
    <property type="match status" value="1"/>
</dbReference>
<dbReference type="EMBL" id="LRBG01000038">
    <property type="protein sequence ID" value="KXU82940.1"/>
    <property type="molecule type" value="Genomic_DNA"/>
</dbReference>
<reference evidence="5 6" key="1">
    <citation type="journal article" date="2015" name="Int. J. Syst. Evol. Microbiol.">
        <title>Burkholderia monticola sp. nov., isolated from mountain soil.</title>
        <authorList>
            <person name="Baek I."/>
            <person name="Seo B."/>
            <person name="Lee I."/>
            <person name="Yi H."/>
            <person name="Chun J."/>
        </authorList>
    </citation>
    <scope>NUCLEOTIDE SEQUENCE [LARGE SCALE GENOMIC DNA]</scope>
    <source>
        <strain evidence="5 6">JC2948</strain>
    </source>
</reference>
<keyword evidence="3" id="KW-0732">Signal</keyword>
<evidence type="ECO:0000256" key="2">
    <source>
        <dbReference type="ARBA" id="ARBA00023276"/>
    </source>
</evidence>
<dbReference type="SUPFAM" id="SSF110296">
    <property type="entry name" value="Oligoxyloglucan reducing end-specific cellobiohydrolase"/>
    <property type="match status" value="1"/>
</dbReference>
<organism evidence="5 6">
    <name type="scientific">Paraburkholderia monticola</name>
    <dbReference type="NCBI Taxonomy" id="1399968"/>
    <lineage>
        <taxon>Bacteria</taxon>
        <taxon>Pseudomonadati</taxon>
        <taxon>Pseudomonadota</taxon>
        <taxon>Betaproteobacteria</taxon>
        <taxon>Burkholderiales</taxon>
        <taxon>Burkholderiaceae</taxon>
        <taxon>Paraburkholderia</taxon>
    </lineage>
</organism>
<feature type="chain" id="PRO_5007551005" description="Photosynthesis system II assembly factor Ycf48/Hcf136-like domain-containing protein" evidence="3">
    <location>
        <begin position="28"/>
        <end position="370"/>
    </location>
</feature>
<dbReference type="OrthoDB" id="9767885at2"/>
<evidence type="ECO:0000259" key="4">
    <source>
        <dbReference type="Pfam" id="PF14870"/>
    </source>
</evidence>
<dbReference type="InterPro" id="IPR028203">
    <property type="entry name" value="PSII_CF48-like_dom"/>
</dbReference>
<gene>
    <name evidence="5" type="ORF">CI15_27855</name>
</gene>
<evidence type="ECO:0000313" key="6">
    <source>
        <dbReference type="Proteomes" id="UP000075613"/>
    </source>
</evidence>
<dbReference type="GO" id="GO:0015979">
    <property type="term" value="P:photosynthesis"/>
    <property type="evidence" value="ECO:0007669"/>
    <property type="project" value="UniProtKB-KW"/>
</dbReference>
<dbReference type="AlphaFoldDB" id="A0A149PD48"/>
<dbReference type="STRING" id="1399968.CI15_27855"/>
<feature type="domain" description="Photosynthesis system II assembly factor Ycf48/Hcf136-like" evidence="4">
    <location>
        <begin position="74"/>
        <end position="132"/>
    </location>
</feature>
<dbReference type="RefSeq" id="WP_062134402.1">
    <property type="nucleotide sequence ID" value="NZ_LRBG01000038.1"/>
</dbReference>
<keyword evidence="1" id="KW-0602">Photosynthesis</keyword>
<protein>
    <recommendedName>
        <fullName evidence="4">Photosynthesis system II assembly factor Ycf48/Hcf136-like domain-containing protein</fullName>
    </recommendedName>
</protein>
<sequence>MNHASTARVGLMLAALLAAGWSVHAVAQPDVPAAAVVSKDPFVDPLDAPAIMHTQVAGRPMMTVARAGTRLVAVGMRGLIAVSDDQGKSWSQVAAPVRSDLVALSFPTSRDGWAVGHDGVVLHTADGGRNWVHQFDGRMAAASLVNTYKARIAAGDTALQPYADQLLLNYKAGPSLPLLSVWFADAQHGMAVGPFGTAIATDDGGKSWQPILERIDNPQFLHLNAVCGVAGDVFIAGEKGTVFRLDKVSGKFAPVETGYAGSFFGMTGDARALFAYGLRGTIYRSTDRGASWVPLKSPLHGAVTSAAPIESRHLVMFVTSSGEATLYDETTDTFRPLKTSRPAAFTGVLAPNDDALVLTSLEGASLVSAR</sequence>
<accession>A0A149PD48</accession>